<keyword evidence="4" id="KW-0804">Transcription</keyword>
<dbReference type="InterPro" id="IPR000847">
    <property type="entry name" value="LysR_HTH_N"/>
</dbReference>
<organism evidence="6 7">
    <name type="scientific">Brevibacterium celere</name>
    <dbReference type="NCBI Taxonomy" id="225845"/>
    <lineage>
        <taxon>Bacteria</taxon>
        <taxon>Bacillati</taxon>
        <taxon>Actinomycetota</taxon>
        <taxon>Actinomycetes</taxon>
        <taxon>Micrococcales</taxon>
        <taxon>Brevibacteriaceae</taxon>
        <taxon>Brevibacterium</taxon>
    </lineage>
</organism>
<dbReference type="GO" id="GO:0043565">
    <property type="term" value="F:sequence-specific DNA binding"/>
    <property type="evidence" value="ECO:0007669"/>
    <property type="project" value="TreeGrafter"/>
</dbReference>
<dbReference type="PANTHER" id="PTHR30537">
    <property type="entry name" value="HTH-TYPE TRANSCRIPTIONAL REGULATOR"/>
    <property type="match status" value="1"/>
</dbReference>
<evidence type="ECO:0000256" key="2">
    <source>
        <dbReference type="ARBA" id="ARBA00023015"/>
    </source>
</evidence>
<dbReference type="SUPFAM" id="SSF53850">
    <property type="entry name" value="Periplasmic binding protein-like II"/>
    <property type="match status" value="1"/>
</dbReference>
<dbReference type="Gene3D" id="3.40.190.290">
    <property type="match status" value="1"/>
</dbReference>
<dbReference type="Pfam" id="PF03466">
    <property type="entry name" value="LysR_substrate"/>
    <property type="match status" value="1"/>
</dbReference>
<evidence type="ECO:0000259" key="5">
    <source>
        <dbReference type="PROSITE" id="PS50931"/>
    </source>
</evidence>
<keyword evidence="3" id="KW-0238">DNA-binding</keyword>
<dbReference type="Gene3D" id="1.10.10.10">
    <property type="entry name" value="Winged helix-like DNA-binding domain superfamily/Winged helix DNA-binding domain"/>
    <property type="match status" value="1"/>
</dbReference>
<dbReference type="PANTHER" id="PTHR30537:SF3">
    <property type="entry name" value="TRANSCRIPTIONAL REGULATORY PROTEIN"/>
    <property type="match status" value="1"/>
</dbReference>
<dbReference type="GO" id="GO:0006351">
    <property type="term" value="P:DNA-templated transcription"/>
    <property type="evidence" value="ECO:0007669"/>
    <property type="project" value="TreeGrafter"/>
</dbReference>
<dbReference type="PROSITE" id="PS50931">
    <property type="entry name" value="HTH_LYSR"/>
    <property type="match status" value="1"/>
</dbReference>
<dbReference type="InterPro" id="IPR005119">
    <property type="entry name" value="LysR_subst-bd"/>
</dbReference>
<reference evidence="6 7" key="1">
    <citation type="submission" date="2018-06" db="EMBL/GenBank/DDBJ databases">
        <title>Freshwater and sediment microbial communities from various areas in North America, analyzing microbe dynamics in response to fracking.</title>
        <authorList>
            <person name="Lamendella R."/>
        </authorList>
    </citation>
    <scope>NUCLEOTIDE SEQUENCE [LARGE SCALE GENOMIC DNA]</scope>
    <source>
        <strain evidence="6 7">3b_TX</strain>
    </source>
</reference>
<comment type="caution">
    <text evidence="6">The sequence shown here is derived from an EMBL/GenBank/DDBJ whole genome shotgun (WGS) entry which is preliminary data.</text>
</comment>
<evidence type="ECO:0000313" key="7">
    <source>
        <dbReference type="Proteomes" id="UP000253509"/>
    </source>
</evidence>
<dbReference type="Pfam" id="PF00126">
    <property type="entry name" value="HTH_1"/>
    <property type="match status" value="1"/>
</dbReference>
<dbReference type="GO" id="GO:0003700">
    <property type="term" value="F:DNA-binding transcription factor activity"/>
    <property type="evidence" value="ECO:0007669"/>
    <property type="project" value="InterPro"/>
</dbReference>
<feature type="domain" description="HTH lysR-type" evidence="5">
    <location>
        <begin position="2"/>
        <end position="59"/>
    </location>
</feature>
<dbReference type="InterPro" id="IPR058163">
    <property type="entry name" value="LysR-type_TF_proteobact-type"/>
</dbReference>
<evidence type="ECO:0000256" key="1">
    <source>
        <dbReference type="ARBA" id="ARBA00009437"/>
    </source>
</evidence>
<gene>
    <name evidence="6" type="ORF">DFO65_101208</name>
</gene>
<evidence type="ECO:0000256" key="3">
    <source>
        <dbReference type="ARBA" id="ARBA00023125"/>
    </source>
</evidence>
<dbReference type="EMBL" id="QNSB01000001">
    <property type="protein sequence ID" value="RBP74489.1"/>
    <property type="molecule type" value="Genomic_DNA"/>
</dbReference>
<proteinExistence type="inferred from homology"/>
<dbReference type="InterPro" id="IPR036388">
    <property type="entry name" value="WH-like_DNA-bd_sf"/>
</dbReference>
<accession>A0A366INR8</accession>
<protein>
    <submittedName>
        <fullName evidence="6">LysR family transcriptional regulator</fullName>
    </submittedName>
</protein>
<evidence type="ECO:0000256" key="4">
    <source>
        <dbReference type="ARBA" id="ARBA00023163"/>
    </source>
</evidence>
<keyword evidence="2" id="KW-0805">Transcription regulation</keyword>
<keyword evidence="7" id="KW-1185">Reference proteome</keyword>
<dbReference type="SUPFAM" id="SSF46785">
    <property type="entry name" value="Winged helix' DNA-binding domain"/>
    <property type="match status" value="1"/>
</dbReference>
<evidence type="ECO:0000313" key="6">
    <source>
        <dbReference type="EMBL" id="RBP74489.1"/>
    </source>
</evidence>
<comment type="similarity">
    <text evidence="1">Belongs to the LysR transcriptional regulatory family.</text>
</comment>
<sequence>MISADDLSYFLQVARQRRLTLAAHALGVNHTTVGRRITRLEEQLGQRLFDRRSQGWALTEVGERLMVHAETVEDALSAATTVATDSGAALSGSVRIVAPDGFGAFLLAPALGPLRRKFPELTIEIMTVSQRGSFTEREFDVAVVLVEPSQHAVWSQPLLDYTLRLYASRDYFDSHPSVQTVDDLRKHTLIFYVDEALDINPLRIMSEILPDHTARIQINNITGHWKATAAGLGISPLPSYIGDNDDSLIPVLPDQVSVKRRYWIVVPRGLQRLRRVREVVALVRSIPLSSPAIAGTN</sequence>
<dbReference type="InterPro" id="IPR036390">
    <property type="entry name" value="WH_DNA-bd_sf"/>
</dbReference>
<name>A0A366INR8_9MICO</name>
<dbReference type="Proteomes" id="UP000253509">
    <property type="component" value="Unassembled WGS sequence"/>
</dbReference>
<dbReference type="AlphaFoldDB" id="A0A366INR8"/>
<dbReference type="RefSeq" id="WP_113902552.1">
    <property type="nucleotide sequence ID" value="NZ_QNSB01000001.1"/>
</dbReference>